<sequence>MFINFSRTFTFLLLFLWVAVVQSATVNLFVDRTSVIEGESFTLIVSLDDISSETQTGFESALVSFRIDGNKNDLNPSVLSAVTLDSNHRQQSFSIEAVKDNVAEGTETFTFKIGILRPTGDVTLGQDTQTVSVTDQQEQVGQLQFAGPIFGVNEDTRTAFITVERVGGREGSASVNYATSNGTAIAGTDYQGTKGVLNWATGESGSKIFPISIIDNTVVDGDKALNLRLSNSSIPTGLDAATLTIHDNDQAEQGQFQFSSPNLNVNESDGTATITVQRVGGSDGIATVNYATSNGSANAGNDYQTVTGRLTWVDGETGTKSFSIPIINDTDAESNETIFVELTDLDGNVLARSTLTILGDQEDDNENPPAAQTLMNIATNPTQREMGRMVGTVCHTGQASPRLLERCTELVVNANESPTEVSNALQQMAPEEFASQGRIASQTTAAQFKNVNARLNVLRTGVRVFSLSGLRLNINGQRLPTELLGSTLNNATDARNVGNGFSRLGAFVNGEINFGEKDTTDRESGFEFTTLGLTAGIDYRFTNNLVAGIALGYSNSESDFNAGNKLIIIFYSLSEKCHALKTERCFGNI</sequence>
<dbReference type="Pfam" id="PF03160">
    <property type="entry name" value="Calx-beta"/>
    <property type="match status" value="2"/>
</dbReference>
<dbReference type="GO" id="GO:0004930">
    <property type="term" value="F:G protein-coupled receptor activity"/>
    <property type="evidence" value="ECO:0007669"/>
    <property type="project" value="InterPro"/>
</dbReference>
<dbReference type="AlphaFoldDB" id="A0A0A6P0H0"/>
<proteinExistence type="predicted"/>
<feature type="domain" description="Calx-beta" evidence="4">
    <location>
        <begin position="129"/>
        <end position="230"/>
    </location>
</feature>
<feature type="domain" description="Calx-beta" evidence="4">
    <location>
        <begin position="241"/>
        <end position="343"/>
    </location>
</feature>
<dbReference type="GO" id="GO:0071277">
    <property type="term" value="P:cellular response to calcium ion"/>
    <property type="evidence" value="ECO:0007669"/>
    <property type="project" value="TreeGrafter"/>
</dbReference>
<dbReference type="EMBL" id="LUTY01001087">
    <property type="protein sequence ID" value="OAD22231.1"/>
    <property type="molecule type" value="Genomic_DNA"/>
</dbReference>
<evidence type="ECO:0000256" key="2">
    <source>
        <dbReference type="ARBA" id="ARBA00022737"/>
    </source>
</evidence>
<dbReference type="Pfam" id="PF03797">
    <property type="entry name" value="Autotransporter"/>
    <property type="match status" value="1"/>
</dbReference>
<dbReference type="PANTHER" id="PTHR46682">
    <property type="entry name" value="ADHESION G-PROTEIN COUPLED RECEPTOR V1"/>
    <property type="match status" value="1"/>
</dbReference>
<dbReference type="PATRIC" id="fig|1003181.4.peg.2710"/>
<dbReference type="GO" id="GO:0007229">
    <property type="term" value="P:integrin-mediated signaling pathway"/>
    <property type="evidence" value="ECO:0007669"/>
    <property type="project" value="UniProtKB-KW"/>
</dbReference>
<keyword evidence="6" id="KW-1185">Reference proteome</keyword>
<dbReference type="SUPFAM" id="SSF103515">
    <property type="entry name" value="Autotransporter"/>
    <property type="match status" value="1"/>
</dbReference>
<dbReference type="GO" id="GO:0016020">
    <property type="term" value="C:membrane"/>
    <property type="evidence" value="ECO:0007669"/>
    <property type="project" value="InterPro"/>
</dbReference>
<dbReference type="GO" id="GO:0005737">
    <property type="term" value="C:cytoplasm"/>
    <property type="evidence" value="ECO:0007669"/>
    <property type="project" value="TreeGrafter"/>
</dbReference>
<comment type="caution">
    <text evidence="5">The sequence shown here is derived from an EMBL/GenBank/DDBJ whole genome shotgun (WGS) entry which is preliminary data.</text>
</comment>
<dbReference type="InterPro" id="IPR036709">
    <property type="entry name" value="Autotransporte_beta_dom_sf"/>
</dbReference>
<keyword evidence="5" id="KW-0401">Integrin</keyword>
<name>A0A0A6P0H0_9GAMM</name>
<dbReference type="InterPro" id="IPR026919">
    <property type="entry name" value="ADGRV1"/>
</dbReference>
<dbReference type="SUPFAM" id="SSF141072">
    <property type="entry name" value="CalX-like"/>
    <property type="match status" value="3"/>
</dbReference>
<gene>
    <name evidence="5" type="ORF">THIOM_001974</name>
</gene>
<keyword evidence="1" id="KW-0732">Signal</keyword>
<evidence type="ECO:0000259" key="4">
    <source>
        <dbReference type="SMART" id="SM00237"/>
    </source>
</evidence>
<evidence type="ECO:0000313" key="6">
    <source>
        <dbReference type="Proteomes" id="UP000076962"/>
    </source>
</evidence>
<protein>
    <submittedName>
        <fullName evidence="5">Secreted protein containing Na-Ca exchanger/integrin-beta4 domain protein</fullName>
    </submittedName>
</protein>
<evidence type="ECO:0000313" key="5">
    <source>
        <dbReference type="EMBL" id="OAD22231.1"/>
    </source>
</evidence>
<organism evidence="5 6">
    <name type="scientific">Candidatus Thiomargarita nelsonii</name>
    <dbReference type="NCBI Taxonomy" id="1003181"/>
    <lineage>
        <taxon>Bacteria</taxon>
        <taxon>Pseudomonadati</taxon>
        <taxon>Pseudomonadota</taxon>
        <taxon>Gammaproteobacteria</taxon>
        <taxon>Thiotrichales</taxon>
        <taxon>Thiotrichaceae</taxon>
        <taxon>Thiomargarita</taxon>
    </lineage>
</organism>
<evidence type="ECO:0000256" key="3">
    <source>
        <dbReference type="ARBA" id="ARBA00022837"/>
    </source>
</evidence>
<dbReference type="InterPro" id="IPR003644">
    <property type="entry name" value="Calx_beta"/>
</dbReference>
<keyword evidence="2" id="KW-0677">Repeat</keyword>
<dbReference type="PANTHER" id="PTHR46682:SF1">
    <property type="entry name" value="ADHESION G-PROTEIN COUPLED RECEPTOR V1"/>
    <property type="match status" value="1"/>
</dbReference>
<dbReference type="Gene3D" id="2.40.128.130">
    <property type="entry name" value="Autotransporter beta-domain"/>
    <property type="match status" value="1"/>
</dbReference>
<dbReference type="Proteomes" id="UP000076962">
    <property type="component" value="Unassembled WGS sequence"/>
</dbReference>
<reference evidence="5 6" key="1">
    <citation type="submission" date="2016-05" db="EMBL/GenBank/DDBJ databases">
        <title>Single-cell genome of chain-forming Candidatus Thiomargarita nelsonii and comparison to other large sulfur-oxidizing bacteria.</title>
        <authorList>
            <person name="Winkel M."/>
            <person name="Salman V."/>
            <person name="Woyke T."/>
            <person name="Schulz-Vogt H."/>
            <person name="Richter M."/>
            <person name="Flood B."/>
            <person name="Bailey J."/>
            <person name="Amann R."/>
            <person name="Mussmann M."/>
        </authorList>
    </citation>
    <scope>NUCLEOTIDE SEQUENCE [LARGE SCALE GENOMIC DNA]</scope>
    <source>
        <strain evidence="5 6">THI036</strain>
    </source>
</reference>
<dbReference type="GO" id="GO:0010855">
    <property type="term" value="F:adenylate cyclase inhibitor activity"/>
    <property type="evidence" value="ECO:0007669"/>
    <property type="project" value="TreeGrafter"/>
</dbReference>
<accession>A0A0A6P0H0</accession>
<keyword evidence="3" id="KW-0106">Calcium</keyword>
<dbReference type="GO" id="GO:0001965">
    <property type="term" value="F:G-protein alpha-subunit binding"/>
    <property type="evidence" value="ECO:0007669"/>
    <property type="project" value="TreeGrafter"/>
</dbReference>
<evidence type="ECO:0000256" key="1">
    <source>
        <dbReference type="ARBA" id="ARBA00022729"/>
    </source>
</evidence>
<dbReference type="SMART" id="SM00237">
    <property type="entry name" value="Calx_beta"/>
    <property type="match status" value="2"/>
</dbReference>
<dbReference type="InterPro" id="IPR038081">
    <property type="entry name" value="CalX-like_sf"/>
</dbReference>
<dbReference type="Gene3D" id="2.60.40.2030">
    <property type="match status" value="2"/>
</dbReference>
<dbReference type="InterPro" id="IPR005546">
    <property type="entry name" value="Autotransporte_beta"/>
</dbReference>